<evidence type="ECO:0000313" key="1">
    <source>
        <dbReference type="EMBL" id="RZU53260.1"/>
    </source>
</evidence>
<proteinExistence type="predicted"/>
<dbReference type="EMBL" id="SHKY01000001">
    <property type="protein sequence ID" value="RZU53260.1"/>
    <property type="molecule type" value="Genomic_DNA"/>
</dbReference>
<dbReference type="OrthoDB" id="3872302at2"/>
<dbReference type="RefSeq" id="WP_130511762.1">
    <property type="nucleotide sequence ID" value="NZ_SHKY01000001.1"/>
</dbReference>
<comment type="caution">
    <text evidence="1">The sequence shown here is derived from an EMBL/GenBank/DDBJ whole genome shotgun (WGS) entry which is preliminary data.</text>
</comment>
<gene>
    <name evidence="1" type="ORF">EV385_5168</name>
</gene>
<protein>
    <submittedName>
        <fullName evidence="1">Uncharacterized protein</fullName>
    </submittedName>
</protein>
<dbReference type="AlphaFoldDB" id="A0A4Q7ZQ86"/>
<evidence type="ECO:0000313" key="2">
    <source>
        <dbReference type="Proteomes" id="UP000292564"/>
    </source>
</evidence>
<keyword evidence="2" id="KW-1185">Reference proteome</keyword>
<sequence>MSMNQERQQLNEALDVPVAELLASGDFTVEQEPQPATVVFSARMPGTWTDEIAAETARRGLKNPGQLIRALVREGLDRVAAGEAHDPQTVEALQHLDAVRRVLIKGSSRTAA</sequence>
<dbReference type="Proteomes" id="UP000292564">
    <property type="component" value="Unassembled WGS sequence"/>
</dbReference>
<organism evidence="1 2">
    <name type="scientific">Krasilnikovia cinnamomea</name>
    <dbReference type="NCBI Taxonomy" id="349313"/>
    <lineage>
        <taxon>Bacteria</taxon>
        <taxon>Bacillati</taxon>
        <taxon>Actinomycetota</taxon>
        <taxon>Actinomycetes</taxon>
        <taxon>Micromonosporales</taxon>
        <taxon>Micromonosporaceae</taxon>
        <taxon>Krasilnikovia</taxon>
    </lineage>
</organism>
<name>A0A4Q7ZQ86_9ACTN</name>
<accession>A0A4Q7ZQ86</accession>
<reference evidence="1 2" key="1">
    <citation type="submission" date="2019-02" db="EMBL/GenBank/DDBJ databases">
        <title>Sequencing the genomes of 1000 actinobacteria strains.</title>
        <authorList>
            <person name="Klenk H.-P."/>
        </authorList>
    </citation>
    <scope>NUCLEOTIDE SEQUENCE [LARGE SCALE GENOMIC DNA]</scope>
    <source>
        <strain evidence="1 2">DSM 45162</strain>
    </source>
</reference>